<organism evidence="1 2">
    <name type="scientific">Actinophytocola xinjiangensis</name>
    <dbReference type="NCBI Taxonomy" id="485602"/>
    <lineage>
        <taxon>Bacteria</taxon>
        <taxon>Bacillati</taxon>
        <taxon>Actinomycetota</taxon>
        <taxon>Actinomycetes</taxon>
        <taxon>Pseudonocardiales</taxon>
        <taxon>Pseudonocardiaceae</taxon>
    </lineage>
</organism>
<evidence type="ECO:0000313" key="1">
    <source>
        <dbReference type="EMBL" id="OLF11539.1"/>
    </source>
</evidence>
<proteinExistence type="predicted"/>
<dbReference type="GO" id="GO:0043041">
    <property type="term" value="P:amino acid activation for nonribosomal peptide biosynthetic process"/>
    <property type="evidence" value="ECO:0007669"/>
    <property type="project" value="TreeGrafter"/>
</dbReference>
<name>A0A7Z0WNX9_9PSEU</name>
<dbReference type="AlphaFoldDB" id="A0A7Z0WNX9"/>
<keyword evidence="2" id="KW-1185">Reference proteome</keyword>
<accession>A0A7Z0WNX9</accession>
<dbReference type="Gene3D" id="3.30.559.10">
    <property type="entry name" value="Chloramphenicol acetyltransferase-like domain"/>
    <property type="match status" value="1"/>
</dbReference>
<evidence type="ECO:0000313" key="2">
    <source>
        <dbReference type="Proteomes" id="UP000185696"/>
    </source>
</evidence>
<dbReference type="GO" id="GO:0009366">
    <property type="term" value="C:enterobactin synthetase complex"/>
    <property type="evidence" value="ECO:0007669"/>
    <property type="project" value="TreeGrafter"/>
</dbReference>
<dbReference type="EMBL" id="MSIF01000004">
    <property type="protein sequence ID" value="OLF11539.1"/>
    <property type="molecule type" value="Genomic_DNA"/>
</dbReference>
<protein>
    <recommendedName>
        <fullName evidence="3">Condensation domain-containing protein</fullName>
    </recommendedName>
</protein>
<sequence>MKARVTMKIVFTGERSLVAPLTWGQRHVMRQHSALNVTRVLDTPPVLLPLAVDAITALVGRHEALRTRLIGPDRPEDLPADLADGVAELVRQQVASTGALTLDVLHCAPEETATVLAGARTRLATRAFNHVEEWPLRVAVVVAADIVVHMVLVCSPLAVDDNGMDLVVKDLGLLLRGALPVRSATRPADEAQRQRETGAPLTERAIRHWRTQLRRVTLVDAPPGEPAAVTLRSTALGNAAHVVAQRHGVRPSTVYLAAFAKVVGTLTDENLVPLRTVVSNRFHPDCRDVVASVAQDGLVVLDLAVPSFGDLVTQTWRAVVRAHRFARYDPDKLAKAVPGRPFACVDVRPLGQREPPPATPHPVGGAHLTVGRAEVTLHSDTTLVPVEDCLRALENLLFSAAYQVKPERVAPPA</sequence>
<dbReference type="SUPFAM" id="SSF52777">
    <property type="entry name" value="CoA-dependent acyltransferases"/>
    <property type="match status" value="2"/>
</dbReference>
<comment type="caution">
    <text evidence="1">The sequence shown here is derived from an EMBL/GenBank/DDBJ whole genome shotgun (WGS) entry which is preliminary data.</text>
</comment>
<dbReference type="GO" id="GO:0005829">
    <property type="term" value="C:cytosol"/>
    <property type="evidence" value="ECO:0007669"/>
    <property type="project" value="TreeGrafter"/>
</dbReference>
<reference evidence="1 2" key="1">
    <citation type="submission" date="2016-12" db="EMBL/GenBank/DDBJ databases">
        <title>The draft genome sequence of Actinophytocola xinjiangensis.</title>
        <authorList>
            <person name="Wang W."/>
            <person name="Yuan L."/>
        </authorList>
    </citation>
    <scope>NUCLEOTIDE SEQUENCE [LARGE SCALE GENOMIC DNA]</scope>
    <source>
        <strain evidence="1 2">CGMCC 4.4663</strain>
    </source>
</reference>
<dbReference type="InterPro" id="IPR023213">
    <property type="entry name" value="CAT-like_dom_sf"/>
</dbReference>
<dbReference type="PANTHER" id="PTHR45527">
    <property type="entry name" value="NONRIBOSOMAL PEPTIDE SYNTHETASE"/>
    <property type="match status" value="1"/>
</dbReference>
<dbReference type="GO" id="GO:0031177">
    <property type="term" value="F:phosphopantetheine binding"/>
    <property type="evidence" value="ECO:0007669"/>
    <property type="project" value="TreeGrafter"/>
</dbReference>
<dbReference type="GO" id="GO:0009239">
    <property type="term" value="P:enterobactin biosynthetic process"/>
    <property type="evidence" value="ECO:0007669"/>
    <property type="project" value="TreeGrafter"/>
</dbReference>
<dbReference type="Proteomes" id="UP000185696">
    <property type="component" value="Unassembled WGS sequence"/>
</dbReference>
<dbReference type="GO" id="GO:0047527">
    <property type="term" value="F:2,3-dihydroxybenzoate-serine ligase activity"/>
    <property type="evidence" value="ECO:0007669"/>
    <property type="project" value="TreeGrafter"/>
</dbReference>
<gene>
    <name evidence="1" type="ORF">BLA60_11310</name>
</gene>
<dbReference type="PANTHER" id="PTHR45527:SF1">
    <property type="entry name" value="FATTY ACID SYNTHASE"/>
    <property type="match status" value="1"/>
</dbReference>
<evidence type="ECO:0008006" key="3">
    <source>
        <dbReference type="Google" id="ProtNLM"/>
    </source>
</evidence>
<dbReference type="Gene3D" id="3.30.559.30">
    <property type="entry name" value="Nonribosomal peptide synthetase, condensation domain"/>
    <property type="match status" value="1"/>
</dbReference>